<feature type="compositionally biased region" description="Low complexity" evidence="11">
    <location>
        <begin position="32"/>
        <end position="47"/>
    </location>
</feature>
<evidence type="ECO:0000256" key="11">
    <source>
        <dbReference type="SAM" id="MobiDB-lite"/>
    </source>
</evidence>
<dbReference type="Proteomes" id="UP000799772">
    <property type="component" value="Unassembled WGS sequence"/>
</dbReference>
<feature type="region of interest" description="Disordered" evidence="11">
    <location>
        <begin position="379"/>
        <end position="462"/>
    </location>
</feature>
<dbReference type="InterPro" id="IPR013763">
    <property type="entry name" value="Cyclin-like_dom"/>
</dbReference>
<evidence type="ECO:0000313" key="14">
    <source>
        <dbReference type="Proteomes" id="UP000799772"/>
    </source>
</evidence>
<dbReference type="SUPFAM" id="SSF47954">
    <property type="entry name" value="Cyclin-like"/>
    <property type="match status" value="2"/>
</dbReference>
<dbReference type="EMBL" id="ML978128">
    <property type="protein sequence ID" value="KAF2096962.1"/>
    <property type="molecule type" value="Genomic_DNA"/>
</dbReference>
<keyword evidence="10" id="KW-0539">Nucleus</keyword>
<proteinExistence type="inferred from homology"/>
<dbReference type="Gene3D" id="1.10.472.170">
    <property type="match status" value="1"/>
</dbReference>
<feature type="region of interest" description="Disordered" evidence="11">
    <location>
        <begin position="1"/>
        <end position="65"/>
    </location>
</feature>
<sequence>MSTAAERPRAVRLTGTTLRQQRRAESNSRASTPAAQALTQTPTAKQQEPGSKGKQPAKAKPKRICPDPSCKSEDVFEHEGQLVCTVCGTVVESANIVSDVTFGETATGQAVVQGSHIGDGQRFAHTMGSGAPRGAMGPSNSREMSLKAGREEIYRLADALGIAGHRDHAVGLYGLASTNSFTQGRNVRAVAAICLYFCCRTRDPDNKVLLMDFAERIKYNVFRLGNVYKEFCNKMYLNPNAIDKDHAPDKIPQVEIEPLVRRFCRRLEFGTYTSRVAEDACKILSRFDRDWMVSGRRPAGLVGACIILAARMNNYRRSVREIVYIVRATDQTVAKRLEEWKRTRSARMTVDQFRNGGHALAFEHDPPSMQNSKERLEKLEEKRKRKRAALDNASEAPESSTPRPTIQEVRRDADGFVIPALPIDPNLMRASASPSVEPEDDGEDAEDAELQPPPRKRRKKETLAPIEIHQTDLRFERTLSKQIEGILHDRIELDEYSFEAARRRAEEQAEAHRTRERTLRQANGAAVALAPDEIDNTDAIGDLDEFADDPEVNHCLLSEPEQKVKEAIWLTHNEDWLRAEQKRILDRTLEEARTGGAKKTPGKGKKQGGKGRKKVGATPGRTASEAVAEMLEKRNPHYSRNINYDRMKEIYDADGNDITTSSGGDDSGGSSGDKDREASVETGISMSGSEVGEGSGMDQAEAKKPKRRASVTSGGRASQERARPDPSPAKPIDISDDEEDEDQDMEEEDDDEVRSALESIGDSVSAIGYGTYGDDSDDGWGEEV</sequence>
<dbReference type="GO" id="GO:0017025">
    <property type="term" value="F:TBP-class protein binding"/>
    <property type="evidence" value="ECO:0007669"/>
    <property type="project" value="InterPro"/>
</dbReference>
<evidence type="ECO:0000256" key="2">
    <source>
        <dbReference type="ARBA" id="ARBA00010857"/>
    </source>
</evidence>
<dbReference type="PROSITE" id="PS00782">
    <property type="entry name" value="TFIIB"/>
    <property type="match status" value="1"/>
</dbReference>
<dbReference type="SUPFAM" id="SSF57783">
    <property type="entry name" value="Zinc beta-ribbon"/>
    <property type="match status" value="1"/>
</dbReference>
<dbReference type="SMART" id="SM00385">
    <property type="entry name" value="CYCLIN"/>
    <property type="match status" value="2"/>
</dbReference>
<feature type="domain" description="Cyclin-like" evidence="12">
    <location>
        <begin position="151"/>
        <end position="233"/>
    </location>
</feature>
<dbReference type="Gene3D" id="1.20.5.650">
    <property type="entry name" value="Single helix bin"/>
    <property type="match status" value="1"/>
</dbReference>
<feature type="region of interest" description="Disordered" evidence="11">
    <location>
        <begin position="654"/>
        <end position="784"/>
    </location>
</feature>
<dbReference type="Gene3D" id="1.10.472.10">
    <property type="entry name" value="Cyclin-like"/>
    <property type="match status" value="1"/>
</dbReference>
<comment type="similarity">
    <text evidence="2">Belongs to the TFIIB family.</text>
</comment>
<evidence type="ECO:0000256" key="4">
    <source>
        <dbReference type="ARBA" id="ARBA00022737"/>
    </source>
</evidence>
<accession>A0A9P4IEB1</accession>
<dbReference type="GO" id="GO:0000995">
    <property type="term" value="F:RNA polymerase III general transcription initiation factor activity"/>
    <property type="evidence" value="ECO:0007669"/>
    <property type="project" value="TreeGrafter"/>
</dbReference>
<dbReference type="OrthoDB" id="511529at2759"/>
<organism evidence="13 14">
    <name type="scientific">Rhizodiscina lignyota</name>
    <dbReference type="NCBI Taxonomy" id="1504668"/>
    <lineage>
        <taxon>Eukaryota</taxon>
        <taxon>Fungi</taxon>
        <taxon>Dikarya</taxon>
        <taxon>Ascomycota</taxon>
        <taxon>Pezizomycotina</taxon>
        <taxon>Dothideomycetes</taxon>
        <taxon>Pleosporomycetidae</taxon>
        <taxon>Aulographales</taxon>
        <taxon>Rhizodiscinaceae</taxon>
        <taxon>Rhizodiscina</taxon>
    </lineage>
</organism>
<dbReference type="GO" id="GO:0097550">
    <property type="term" value="C:transcription preinitiation complex"/>
    <property type="evidence" value="ECO:0007669"/>
    <property type="project" value="TreeGrafter"/>
</dbReference>
<feature type="region of interest" description="Disordered" evidence="11">
    <location>
        <begin position="589"/>
        <end position="642"/>
    </location>
</feature>
<keyword evidence="8" id="KW-0010">Activator</keyword>
<feature type="domain" description="Cyclin-like" evidence="12">
    <location>
        <begin position="258"/>
        <end position="342"/>
    </location>
</feature>
<dbReference type="GO" id="GO:0008270">
    <property type="term" value="F:zinc ion binding"/>
    <property type="evidence" value="ECO:0007669"/>
    <property type="project" value="UniProtKB-KW"/>
</dbReference>
<dbReference type="GO" id="GO:0001006">
    <property type="term" value="F:RNA polymerase III type 3 promoter sequence-specific DNA binding"/>
    <property type="evidence" value="ECO:0007669"/>
    <property type="project" value="TreeGrafter"/>
</dbReference>
<evidence type="ECO:0000256" key="3">
    <source>
        <dbReference type="ARBA" id="ARBA00022723"/>
    </source>
</evidence>
<evidence type="ECO:0000256" key="9">
    <source>
        <dbReference type="ARBA" id="ARBA00023163"/>
    </source>
</evidence>
<dbReference type="InterPro" id="IPR000812">
    <property type="entry name" value="TFIIB"/>
</dbReference>
<keyword evidence="14" id="KW-1185">Reference proteome</keyword>
<dbReference type="InterPro" id="IPR011665">
    <property type="entry name" value="BRF1_TBP-bd_dom"/>
</dbReference>
<evidence type="ECO:0000256" key="5">
    <source>
        <dbReference type="ARBA" id="ARBA00022771"/>
    </source>
</evidence>
<feature type="compositionally biased region" description="Acidic residues" evidence="11">
    <location>
        <begin position="734"/>
        <end position="752"/>
    </location>
</feature>
<comment type="subcellular location">
    <subcellularLocation>
        <location evidence="1">Nucleus</location>
    </subcellularLocation>
</comment>
<evidence type="ECO:0000256" key="10">
    <source>
        <dbReference type="ARBA" id="ARBA00023242"/>
    </source>
</evidence>
<dbReference type="GO" id="GO:0000126">
    <property type="term" value="C:transcription factor TFIIIB complex"/>
    <property type="evidence" value="ECO:0007669"/>
    <property type="project" value="TreeGrafter"/>
</dbReference>
<feature type="compositionally biased region" description="Acidic residues" evidence="11">
    <location>
        <begin position="774"/>
        <end position="784"/>
    </location>
</feature>
<keyword evidence="3" id="KW-0479">Metal-binding</keyword>
<dbReference type="FunFam" id="1.10.472.10:FF:000002">
    <property type="entry name" value="Transcription factor IIIB 90 kDa subunit"/>
    <property type="match status" value="1"/>
</dbReference>
<dbReference type="Pfam" id="PF00382">
    <property type="entry name" value="TFIIB"/>
    <property type="match status" value="2"/>
</dbReference>
<keyword evidence="7" id="KW-0805">Transcription regulation</keyword>
<protein>
    <recommendedName>
        <fullName evidence="12">Cyclin-like domain-containing protein</fullName>
    </recommendedName>
</protein>
<dbReference type="AlphaFoldDB" id="A0A9P4IEB1"/>
<feature type="compositionally biased region" description="Acidic residues" evidence="11">
    <location>
        <begin position="437"/>
        <end position="449"/>
    </location>
</feature>
<evidence type="ECO:0000256" key="1">
    <source>
        <dbReference type="ARBA" id="ARBA00004123"/>
    </source>
</evidence>
<gene>
    <name evidence="13" type="ORF">NA57DRAFT_77212</name>
</gene>
<dbReference type="CDD" id="cd20554">
    <property type="entry name" value="CYCLIN_TFIIIB90_rpt2"/>
    <property type="match status" value="1"/>
</dbReference>
<keyword evidence="5" id="KW-0863">Zinc-finger</keyword>
<comment type="caution">
    <text evidence="13">The sequence shown here is derived from an EMBL/GenBank/DDBJ whole genome shotgun (WGS) entry which is preliminary data.</text>
</comment>
<reference evidence="13" key="1">
    <citation type="journal article" date="2020" name="Stud. Mycol.">
        <title>101 Dothideomycetes genomes: a test case for predicting lifestyles and emergence of pathogens.</title>
        <authorList>
            <person name="Haridas S."/>
            <person name="Albert R."/>
            <person name="Binder M."/>
            <person name="Bloem J."/>
            <person name="Labutti K."/>
            <person name="Salamov A."/>
            <person name="Andreopoulos B."/>
            <person name="Baker S."/>
            <person name="Barry K."/>
            <person name="Bills G."/>
            <person name="Bluhm B."/>
            <person name="Cannon C."/>
            <person name="Castanera R."/>
            <person name="Culley D."/>
            <person name="Daum C."/>
            <person name="Ezra D."/>
            <person name="Gonzalez J."/>
            <person name="Henrissat B."/>
            <person name="Kuo A."/>
            <person name="Liang C."/>
            <person name="Lipzen A."/>
            <person name="Lutzoni F."/>
            <person name="Magnuson J."/>
            <person name="Mondo S."/>
            <person name="Nolan M."/>
            <person name="Ohm R."/>
            <person name="Pangilinan J."/>
            <person name="Park H.-J."/>
            <person name="Ramirez L."/>
            <person name="Alfaro M."/>
            <person name="Sun H."/>
            <person name="Tritt A."/>
            <person name="Yoshinaga Y."/>
            <person name="Zwiers L.-H."/>
            <person name="Turgeon B."/>
            <person name="Goodwin S."/>
            <person name="Spatafora J."/>
            <person name="Crous P."/>
            <person name="Grigoriev I."/>
        </authorList>
    </citation>
    <scope>NUCLEOTIDE SEQUENCE</scope>
    <source>
        <strain evidence="13">CBS 133067</strain>
    </source>
</reference>
<keyword evidence="9" id="KW-0804">Transcription</keyword>
<evidence type="ECO:0000256" key="8">
    <source>
        <dbReference type="ARBA" id="ARBA00023159"/>
    </source>
</evidence>
<evidence type="ECO:0000256" key="7">
    <source>
        <dbReference type="ARBA" id="ARBA00023015"/>
    </source>
</evidence>
<dbReference type="GO" id="GO:0070897">
    <property type="term" value="P:transcription preinitiation complex assembly"/>
    <property type="evidence" value="ECO:0007669"/>
    <property type="project" value="InterPro"/>
</dbReference>
<keyword evidence="4" id="KW-0677">Repeat</keyword>
<dbReference type="InterPro" id="IPR036915">
    <property type="entry name" value="Cyclin-like_sf"/>
</dbReference>
<dbReference type="GO" id="GO:0005634">
    <property type="term" value="C:nucleus"/>
    <property type="evidence" value="ECO:0007669"/>
    <property type="project" value="UniProtKB-SubCell"/>
</dbReference>
<dbReference type="PANTHER" id="PTHR11618">
    <property type="entry name" value="TRANSCRIPTION INITIATION FACTOR IIB-RELATED"/>
    <property type="match status" value="1"/>
</dbReference>
<evidence type="ECO:0000313" key="13">
    <source>
        <dbReference type="EMBL" id="KAF2096962.1"/>
    </source>
</evidence>
<dbReference type="Pfam" id="PF07741">
    <property type="entry name" value="BRF1"/>
    <property type="match status" value="1"/>
</dbReference>
<dbReference type="PANTHER" id="PTHR11618:SF4">
    <property type="entry name" value="TRANSCRIPTION FACTOR IIIB 90 KDA SUBUNIT"/>
    <property type="match status" value="1"/>
</dbReference>
<feature type="compositionally biased region" description="Basic residues" evidence="11">
    <location>
        <begin position="600"/>
        <end position="615"/>
    </location>
</feature>
<dbReference type="InterPro" id="IPR013150">
    <property type="entry name" value="TFIIB_cyclin"/>
</dbReference>
<dbReference type="InterPro" id="IPR023486">
    <property type="entry name" value="TFIIB_CS"/>
</dbReference>
<name>A0A9P4IEB1_9PEZI</name>
<evidence type="ECO:0000259" key="12">
    <source>
        <dbReference type="SMART" id="SM00385"/>
    </source>
</evidence>
<keyword evidence="6" id="KW-0862">Zinc</keyword>
<evidence type="ECO:0000256" key="6">
    <source>
        <dbReference type="ARBA" id="ARBA00022833"/>
    </source>
</evidence>